<dbReference type="Pfam" id="PF01809">
    <property type="entry name" value="YidD"/>
    <property type="match status" value="1"/>
</dbReference>
<organism evidence="1 2">
    <name type="scientific">Candidatus Woesebacteria bacterium RIFCSPHIGHO2_01_FULL_39_28</name>
    <dbReference type="NCBI Taxonomy" id="1802496"/>
    <lineage>
        <taxon>Bacteria</taxon>
        <taxon>Candidatus Woeseibacteriota</taxon>
    </lineage>
</organism>
<gene>
    <name evidence="1" type="ORF">A2627_00555</name>
</gene>
<evidence type="ECO:0000313" key="2">
    <source>
        <dbReference type="Proteomes" id="UP000178851"/>
    </source>
</evidence>
<reference evidence="1 2" key="1">
    <citation type="journal article" date="2016" name="Nat. Commun.">
        <title>Thousands of microbial genomes shed light on interconnected biogeochemical processes in an aquifer system.</title>
        <authorList>
            <person name="Anantharaman K."/>
            <person name="Brown C.T."/>
            <person name="Hug L.A."/>
            <person name="Sharon I."/>
            <person name="Castelle C.J."/>
            <person name="Probst A.J."/>
            <person name="Thomas B.C."/>
            <person name="Singh A."/>
            <person name="Wilkins M.J."/>
            <person name="Karaoz U."/>
            <person name="Brodie E.L."/>
            <person name="Williams K.H."/>
            <person name="Hubbard S.S."/>
            <person name="Banfield J.F."/>
        </authorList>
    </citation>
    <scope>NUCLEOTIDE SEQUENCE [LARGE SCALE GENOMIC DNA]</scope>
</reference>
<dbReference type="AlphaFoldDB" id="A0A1F7YN42"/>
<comment type="caution">
    <text evidence="1">The sequence shown here is derived from an EMBL/GenBank/DDBJ whole genome shotgun (WGS) entry which is preliminary data.</text>
</comment>
<dbReference type="EMBL" id="MGGI01000001">
    <property type="protein sequence ID" value="OGM28018.1"/>
    <property type="molecule type" value="Genomic_DNA"/>
</dbReference>
<dbReference type="SMART" id="SM01234">
    <property type="entry name" value="Haemolytic"/>
    <property type="match status" value="1"/>
</dbReference>
<name>A0A1F7YN42_9BACT</name>
<accession>A0A1F7YN42</accession>
<protein>
    <submittedName>
        <fullName evidence="1">Membrane protein insertion efficiency factor YidD</fullName>
    </submittedName>
</protein>
<proteinExistence type="predicted"/>
<dbReference type="PANTHER" id="PTHR33383">
    <property type="entry name" value="MEMBRANE PROTEIN INSERTION EFFICIENCY FACTOR-RELATED"/>
    <property type="match status" value="1"/>
</dbReference>
<sequence>MRKTLIYLIKIYQLTISKYLVYMFGFGCRFNPTCSEYFQTAIQKYGIIYGTVKSLKRVLKCHPGSKLRYDPA</sequence>
<dbReference type="Proteomes" id="UP000178851">
    <property type="component" value="Unassembled WGS sequence"/>
</dbReference>
<evidence type="ECO:0000313" key="1">
    <source>
        <dbReference type="EMBL" id="OGM28018.1"/>
    </source>
</evidence>
<dbReference type="NCBIfam" id="TIGR00278">
    <property type="entry name" value="membrane protein insertion efficiency factor YidD"/>
    <property type="match status" value="1"/>
</dbReference>
<dbReference type="PANTHER" id="PTHR33383:SF1">
    <property type="entry name" value="MEMBRANE PROTEIN INSERTION EFFICIENCY FACTOR-RELATED"/>
    <property type="match status" value="1"/>
</dbReference>
<dbReference type="InterPro" id="IPR002696">
    <property type="entry name" value="Membr_insert_effic_factor_YidD"/>
</dbReference>